<dbReference type="STRING" id="694327.DFW101_2095"/>
<dbReference type="eggNOG" id="COG1433">
    <property type="taxonomic scope" value="Bacteria"/>
</dbReference>
<dbReference type="HOGENOM" id="CLU_104194_2_0_7"/>
<evidence type="ECO:0000259" key="1">
    <source>
        <dbReference type="Pfam" id="PF02579"/>
    </source>
</evidence>
<dbReference type="EMBL" id="CM001368">
    <property type="protein sequence ID" value="EHJ48101.1"/>
    <property type="molecule type" value="Genomic_DNA"/>
</dbReference>
<protein>
    <submittedName>
        <fullName evidence="2">Dinitrogenase iron-molybdenum cofactor biosynthesis protein</fullName>
    </submittedName>
</protein>
<sequence length="125" mass="12828">MTKIAIPSRDGQVDQHFGHCGYFTILSVGADNTIAGEETFAPPAECGCRSNLVETLLGMGVTVLIAGNMGQGAADKLSRSGITVIRGAGGPVHDAAAAYLAGTLTDSAELCQAHEHGHDCLHPLT</sequence>
<dbReference type="OrthoDB" id="280278at2"/>
<dbReference type="InterPro" id="IPR033913">
    <property type="entry name" value="MTH1175_dom"/>
</dbReference>
<keyword evidence="3" id="KW-1185">Reference proteome</keyword>
<dbReference type="RefSeq" id="WP_009181484.1">
    <property type="nucleotide sequence ID" value="NZ_CM001368.1"/>
</dbReference>
<dbReference type="CDD" id="cd00851">
    <property type="entry name" value="MTH1175"/>
    <property type="match status" value="1"/>
</dbReference>
<name>G7Q887_9BACT</name>
<proteinExistence type="predicted"/>
<accession>G7Q887</accession>
<dbReference type="SUPFAM" id="SSF53146">
    <property type="entry name" value="Nitrogenase accessory factor-like"/>
    <property type="match status" value="1"/>
</dbReference>
<evidence type="ECO:0000313" key="3">
    <source>
        <dbReference type="Proteomes" id="UP000004662"/>
    </source>
</evidence>
<dbReference type="Gene3D" id="3.30.420.130">
    <property type="entry name" value="Dinitrogenase iron-molybdenum cofactor biosynthesis domain"/>
    <property type="match status" value="1"/>
</dbReference>
<dbReference type="PANTHER" id="PTHR42983:SF1">
    <property type="entry name" value="IRON-MOLYBDENUM PROTEIN"/>
    <property type="match status" value="1"/>
</dbReference>
<organism evidence="2 3">
    <name type="scientific">Solidesulfovibrio carbinoliphilus subsp. oakridgensis</name>
    <dbReference type="NCBI Taxonomy" id="694327"/>
    <lineage>
        <taxon>Bacteria</taxon>
        <taxon>Pseudomonadati</taxon>
        <taxon>Thermodesulfobacteriota</taxon>
        <taxon>Desulfovibrionia</taxon>
        <taxon>Desulfovibrionales</taxon>
        <taxon>Desulfovibrionaceae</taxon>
        <taxon>Solidesulfovibrio</taxon>
    </lineage>
</organism>
<reference evidence="3" key="1">
    <citation type="journal article" date="2015" name="Genome Announc.">
        <title>High-Quality Draft Genome Sequence of Desulfovibrio carbinoliphilus FW-101-2B, an Organic Acid-Oxidizing Sulfate-Reducing Bacterium Isolated from Uranium(VI)-Contaminated Groundwater.</title>
        <authorList>
            <person name="Ramsay B.D."/>
            <person name="Hwang C."/>
            <person name="Woo H.L."/>
            <person name="Carroll S.L."/>
            <person name="Lucas S."/>
            <person name="Han J."/>
            <person name="Lapidus A.L."/>
            <person name="Cheng J.F."/>
            <person name="Goodwin L.A."/>
            <person name="Pitluck S."/>
            <person name="Peters L."/>
            <person name="Chertkov O."/>
            <person name="Held B."/>
            <person name="Detter J.C."/>
            <person name="Han C.S."/>
            <person name="Tapia R."/>
            <person name="Land M.L."/>
            <person name="Hauser L.J."/>
            <person name="Kyrpides N.C."/>
            <person name="Ivanova N.N."/>
            <person name="Mikhailova N."/>
            <person name="Pagani I."/>
            <person name="Woyke T."/>
            <person name="Arkin A.P."/>
            <person name="Dehal P."/>
            <person name="Chivian D."/>
            <person name="Criddle C.S."/>
            <person name="Wu W."/>
            <person name="Chakraborty R."/>
            <person name="Hazen T.C."/>
            <person name="Fields M.W."/>
        </authorList>
    </citation>
    <scope>NUCLEOTIDE SEQUENCE [LARGE SCALE GENOMIC DNA]</scope>
    <source>
        <strain evidence="3">FW-101-2B</strain>
    </source>
</reference>
<dbReference type="PANTHER" id="PTHR42983">
    <property type="entry name" value="DINITROGENASE IRON-MOLYBDENUM COFACTOR PROTEIN-RELATED"/>
    <property type="match status" value="1"/>
</dbReference>
<dbReference type="Pfam" id="PF02579">
    <property type="entry name" value="Nitro_FeMo-Co"/>
    <property type="match status" value="1"/>
</dbReference>
<gene>
    <name evidence="2" type="ORF">DFW101_2095</name>
</gene>
<evidence type="ECO:0000313" key="2">
    <source>
        <dbReference type="EMBL" id="EHJ48101.1"/>
    </source>
</evidence>
<dbReference type="AlphaFoldDB" id="G7Q887"/>
<dbReference type="InterPro" id="IPR036105">
    <property type="entry name" value="DiNase_FeMo-co_biosyn_sf"/>
</dbReference>
<feature type="domain" description="Dinitrogenase iron-molybdenum cofactor biosynthesis" evidence="1">
    <location>
        <begin position="10"/>
        <end position="100"/>
    </location>
</feature>
<dbReference type="InterPro" id="IPR003731">
    <property type="entry name" value="Di-Nase_FeMo-co_biosynth"/>
</dbReference>
<dbReference type="Proteomes" id="UP000004662">
    <property type="component" value="Chromosome"/>
</dbReference>